<evidence type="ECO:0000256" key="6">
    <source>
        <dbReference type="ARBA" id="ARBA00023242"/>
    </source>
</evidence>
<dbReference type="GO" id="GO:0003677">
    <property type="term" value="F:DNA binding"/>
    <property type="evidence" value="ECO:0007669"/>
    <property type="project" value="UniProtKB-KW"/>
</dbReference>
<accession>A0AA39CN87</accession>
<keyword evidence="3" id="KW-0805">Transcription regulation</keyword>
<dbReference type="InterPro" id="IPR052360">
    <property type="entry name" value="Transcr_Regulatory_Proteins"/>
</dbReference>
<evidence type="ECO:0000256" key="2">
    <source>
        <dbReference type="ARBA" id="ARBA00022833"/>
    </source>
</evidence>
<dbReference type="AlphaFoldDB" id="A0AA39CN87"/>
<keyword evidence="8" id="KW-1185">Reference proteome</keyword>
<keyword evidence="1" id="KW-0479">Metal-binding</keyword>
<dbReference type="EMBL" id="JAPDRK010000003">
    <property type="protein sequence ID" value="KAJ9614514.1"/>
    <property type="molecule type" value="Genomic_DNA"/>
</dbReference>
<keyword evidence="5" id="KW-0804">Transcription</keyword>
<evidence type="ECO:0000256" key="4">
    <source>
        <dbReference type="ARBA" id="ARBA00023125"/>
    </source>
</evidence>
<evidence type="ECO:0000256" key="1">
    <source>
        <dbReference type="ARBA" id="ARBA00022723"/>
    </source>
</evidence>
<keyword evidence="4" id="KW-0238">DNA-binding</keyword>
<keyword evidence="6" id="KW-0539">Nucleus</keyword>
<keyword evidence="2" id="KW-0862">Zinc</keyword>
<dbReference type="PANTHER" id="PTHR36206:SF12">
    <property type="entry name" value="ASPERCRYPTIN BIOSYNTHESIS CLUSTER-SPECIFIC TRANSCRIPTION REGULATOR ATNN-RELATED"/>
    <property type="match status" value="1"/>
</dbReference>
<proteinExistence type="predicted"/>
<evidence type="ECO:0000313" key="8">
    <source>
        <dbReference type="Proteomes" id="UP001172673"/>
    </source>
</evidence>
<reference evidence="7" key="1">
    <citation type="submission" date="2022-10" db="EMBL/GenBank/DDBJ databases">
        <title>Culturing micro-colonial fungi from biological soil crusts in the Mojave desert and describing Neophaeococcomyces mojavensis, and introducing the new genera and species Taxawa tesnikishii.</title>
        <authorList>
            <person name="Kurbessoian T."/>
            <person name="Stajich J.E."/>
        </authorList>
    </citation>
    <scope>NUCLEOTIDE SEQUENCE</scope>
    <source>
        <strain evidence="7">TK_41</strain>
    </source>
</reference>
<protein>
    <submittedName>
        <fullName evidence="7">Uncharacterized protein</fullName>
    </submittedName>
</protein>
<dbReference type="Proteomes" id="UP001172673">
    <property type="component" value="Unassembled WGS sequence"/>
</dbReference>
<evidence type="ECO:0000313" key="7">
    <source>
        <dbReference type="EMBL" id="KAJ9614514.1"/>
    </source>
</evidence>
<dbReference type="PANTHER" id="PTHR36206">
    <property type="entry name" value="ASPERCRYPTIN BIOSYNTHESIS CLUSTER-SPECIFIC TRANSCRIPTION REGULATOR ATNN-RELATED"/>
    <property type="match status" value="1"/>
</dbReference>
<evidence type="ECO:0000256" key="5">
    <source>
        <dbReference type="ARBA" id="ARBA00023163"/>
    </source>
</evidence>
<evidence type="ECO:0000256" key="3">
    <source>
        <dbReference type="ARBA" id="ARBA00023015"/>
    </source>
</evidence>
<comment type="caution">
    <text evidence="7">The sequence shown here is derived from an EMBL/GenBank/DDBJ whole genome shotgun (WGS) entry which is preliminary data.</text>
</comment>
<gene>
    <name evidence="7" type="ORF">H2200_002651</name>
</gene>
<name>A0AA39CN87_9EURO</name>
<organism evidence="7 8">
    <name type="scientific">Cladophialophora chaetospira</name>
    <dbReference type="NCBI Taxonomy" id="386627"/>
    <lineage>
        <taxon>Eukaryota</taxon>
        <taxon>Fungi</taxon>
        <taxon>Dikarya</taxon>
        <taxon>Ascomycota</taxon>
        <taxon>Pezizomycotina</taxon>
        <taxon>Eurotiomycetes</taxon>
        <taxon>Chaetothyriomycetidae</taxon>
        <taxon>Chaetothyriales</taxon>
        <taxon>Herpotrichiellaceae</taxon>
        <taxon>Cladophialophora</taxon>
    </lineage>
</organism>
<dbReference type="GO" id="GO:0046872">
    <property type="term" value="F:metal ion binding"/>
    <property type="evidence" value="ECO:0007669"/>
    <property type="project" value="UniProtKB-KW"/>
</dbReference>
<sequence length="177" mass="20075">MAWLMNPWESSQMPFDDAKGYFQLAVEEAERILASTDSKYELPSIFQFEMGVMPPLYYTAIKCRCHELRLRALSLLRQVPRREGLWDREELVAIAERVIEVESVTVSSPEIPIPDANRVYNVTIEQQDRGNDLSATFSFKPNGLTGIASHIRETWTWSSSRGKFVSDGIKATASGID</sequence>